<dbReference type="Proteomes" id="UP001148662">
    <property type="component" value="Unassembled WGS sequence"/>
</dbReference>
<evidence type="ECO:0000313" key="1">
    <source>
        <dbReference type="EMBL" id="KAJ3545074.1"/>
    </source>
</evidence>
<evidence type="ECO:0000313" key="2">
    <source>
        <dbReference type="Proteomes" id="UP001148662"/>
    </source>
</evidence>
<keyword evidence="2" id="KW-1185">Reference proteome</keyword>
<dbReference type="EMBL" id="JANHOG010001069">
    <property type="protein sequence ID" value="KAJ3545074.1"/>
    <property type="molecule type" value="Genomic_DNA"/>
</dbReference>
<proteinExistence type="predicted"/>
<reference evidence="1" key="1">
    <citation type="submission" date="2022-07" db="EMBL/GenBank/DDBJ databases">
        <title>Genome Sequence of Phlebia brevispora.</title>
        <authorList>
            <person name="Buettner E."/>
        </authorList>
    </citation>
    <scope>NUCLEOTIDE SEQUENCE</scope>
    <source>
        <strain evidence="1">MPL23</strain>
    </source>
</reference>
<organism evidence="1 2">
    <name type="scientific">Phlebia brevispora</name>
    <dbReference type="NCBI Taxonomy" id="194682"/>
    <lineage>
        <taxon>Eukaryota</taxon>
        <taxon>Fungi</taxon>
        <taxon>Dikarya</taxon>
        <taxon>Basidiomycota</taxon>
        <taxon>Agaricomycotina</taxon>
        <taxon>Agaricomycetes</taxon>
        <taxon>Polyporales</taxon>
        <taxon>Meruliaceae</taxon>
        <taxon>Phlebia</taxon>
    </lineage>
</organism>
<accession>A0ACC1SRI5</accession>
<protein>
    <submittedName>
        <fullName evidence="1">Uncharacterized protein</fullName>
    </submittedName>
</protein>
<name>A0ACC1SRI5_9APHY</name>
<comment type="caution">
    <text evidence="1">The sequence shown here is derived from an EMBL/GenBank/DDBJ whole genome shotgun (WGS) entry which is preliminary data.</text>
</comment>
<sequence>MCATSADLEAGRTDRINPGVIYTSVPSTPVTMSNSSANAAAISAYSSELDTAYSVWGALGKQYYLRVARRVANPDITAALVGYEYMITIRYEHEFVWKRKWNAATFLFLVNRYVLLLEIVVQTLPFTPNPFWPRFPPCAFFALMGRAYAVAAFVFLLAMVEVALSLWQDSQIAHHYVNDPVLGSSCFYSFLVSPSEVFHAIAADIVVIVITWWKTYRHVKEASAVGINVGFSATLLQYGTLYFVVFCIVNLIEGLILLIPSFQTADPIDSILNVLPNLVLGRFLINLRQVDSPGPSEASRFSRFSVPNFRMPSLPNIVGNLGETLADAEETFDYGSSERADTDDTCEDCVKVASGSGDIEASTSILDIGEEHIEEITRELA</sequence>
<gene>
    <name evidence="1" type="ORF">NM688_g5670</name>
</gene>